<evidence type="ECO:0000313" key="4">
    <source>
        <dbReference type="EMBL" id="CAF3676215.1"/>
    </source>
</evidence>
<name>A0A814DT41_9BILA</name>
<keyword evidence="1" id="KW-0472">Membrane</keyword>
<evidence type="ECO:0000313" key="6">
    <source>
        <dbReference type="Proteomes" id="UP000663891"/>
    </source>
</evidence>
<keyword evidence="1" id="KW-0812">Transmembrane</keyword>
<evidence type="ECO:0000256" key="1">
    <source>
        <dbReference type="SAM" id="Phobius"/>
    </source>
</evidence>
<protein>
    <submittedName>
        <fullName evidence="2">Uncharacterized protein</fullName>
    </submittedName>
</protein>
<organism evidence="2 6">
    <name type="scientific">Adineta steineri</name>
    <dbReference type="NCBI Taxonomy" id="433720"/>
    <lineage>
        <taxon>Eukaryota</taxon>
        <taxon>Metazoa</taxon>
        <taxon>Spiralia</taxon>
        <taxon>Gnathifera</taxon>
        <taxon>Rotifera</taxon>
        <taxon>Eurotatoria</taxon>
        <taxon>Bdelloidea</taxon>
        <taxon>Adinetida</taxon>
        <taxon>Adinetidae</taxon>
        <taxon>Adineta</taxon>
    </lineage>
</organism>
<proteinExistence type="predicted"/>
<dbReference type="Proteomes" id="UP000663891">
    <property type="component" value="Unassembled WGS sequence"/>
</dbReference>
<dbReference type="EMBL" id="CAJOAY010000487">
    <property type="protein sequence ID" value="CAF3676215.1"/>
    <property type="molecule type" value="Genomic_DNA"/>
</dbReference>
<dbReference type="Proteomes" id="UP000663881">
    <property type="component" value="Unassembled WGS sequence"/>
</dbReference>
<dbReference type="AlphaFoldDB" id="A0A814DT41"/>
<dbReference type="EMBL" id="CAJNON010000095">
    <property type="protein sequence ID" value="CAF0956933.1"/>
    <property type="molecule type" value="Genomic_DNA"/>
</dbReference>
<dbReference type="EMBL" id="CAJNOG010000184">
    <property type="protein sequence ID" value="CAF1052146.1"/>
    <property type="molecule type" value="Genomic_DNA"/>
</dbReference>
<dbReference type="Proteomes" id="UP000663844">
    <property type="component" value="Unassembled WGS sequence"/>
</dbReference>
<evidence type="ECO:0000313" key="3">
    <source>
        <dbReference type="EMBL" id="CAF1052146.1"/>
    </source>
</evidence>
<evidence type="ECO:0000313" key="2">
    <source>
        <dbReference type="EMBL" id="CAF0956933.1"/>
    </source>
</evidence>
<sequence>MLNQSYDYSHYNDTAEDIPHRELYIKQLDYLADRFNLLIERQLHNILKQKLIDEMKNNLLLLIHDKYITTEQLHDFNQTFNFLNKKCKLFLTKNQSIKQTKQFPLQSSILSGNKFFELLIQDHESIYILDKNLNIIKYIEWKLNSLSKIIDSCWSTTLNSFLILTSSNLHTINKDTYQLHDISKQDSYCACTCNQSYLYLTTGKLIEIYNIFDLKYISSWKLHEDNEIIEKLHCLYNEEIIAVLTCKINCHTQQKEKVIYFFHSQTMQYLHYLSISSIQFDCLWIFIGYSIFNKWNIKMNLMKKKTIMMKIECSKNSGEINFFVDRSISNDIIHAVLLNHNIIVIQTDDNKFYICNMINY</sequence>
<evidence type="ECO:0000313" key="5">
    <source>
        <dbReference type="EMBL" id="CAF4206080.1"/>
    </source>
</evidence>
<keyword evidence="1" id="KW-1133">Transmembrane helix</keyword>
<feature type="transmembrane region" description="Helical" evidence="1">
    <location>
        <begin position="269"/>
        <end position="292"/>
    </location>
</feature>
<dbReference type="EMBL" id="CAJOAZ010009565">
    <property type="protein sequence ID" value="CAF4206080.1"/>
    <property type="molecule type" value="Genomic_DNA"/>
</dbReference>
<reference evidence="2" key="1">
    <citation type="submission" date="2021-02" db="EMBL/GenBank/DDBJ databases">
        <authorList>
            <person name="Nowell W R."/>
        </authorList>
    </citation>
    <scope>NUCLEOTIDE SEQUENCE</scope>
</reference>
<dbReference type="Proteomes" id="UP000663845">
    <property type="component" value="Unassembled WGS sequence"/>
</dbReference>
<gene>
    <name evidence="3" type="ORF">JYZ213_LOCUS18742</name>
    <name evidence="4" type="ORF">OKA104_LOCUS10796</name>
    <name evidence="5" type="ORF">OXD698_LOCUS41099</name>
    <name evidence="2" type="ORF">VCS650_LOCUS12384</name>
</gene>
<comment type="caution">
    <text evidence="2">The sequence shown here is derived from an EMBL/GenBank/DDBJ whole genome shotgun (WGS) entry which is preliminary data.</text>
</comment>
<accession>A0A814DT41</accession>
<dbReference type="OrthoDB" id="10348525at2759"/>